<dbReference type="RefSeq" id="WP_379481319.1">
    <property type="nucleotide sequence ID" value="NZ_JBHLTL010000006.1"/>
</dbReference>
<protein>
    <recommendedName>
        <fullName evidence="4">UrcA family protein</fullName>
    </recommendedName>
</protein>
<evidence type="ECO:0000256" key="1">
    <source>
        <dbReference type="SAM" id="SignalP"/>
    </source>
</evidence>
<proteinExistence type="predicted"/>
<evidence type="ECO:0000313" key="2">
    <source>
        <dbReference type="EMBL" id="MFC0589858.1"/>
    </source>
</evidence>
<evidence type="ECO:0008006" key="4">
    <source>
        <dbReference type="Google" id="ProtNLM"/>
    </source>
</evidence>
<evidence type="ECO:0000313" key="3">
    <source>
        <dbReference type="Proteomes" id="UP001589943"/>
    </source>
</evidence>
<keyword evidence="1" id="KW-0732">Signal</keyword>
<feature type="signal peptide" evidence="1">
    <location>
        <begin position="1"/>
        <end position="19"/>
    </location>
</feature>
<gene>
    <name evidence="2" type="ORF">ACFFF7_10570</name>
</gene>
<feature type="chain" id="PRO_5045965920" description="UrcA family protein" evidence="1">
    <location>
        <begin position="20"/>
        <end position="118"/>
    </location>
</feature>
<reference evidence="2 3" key="1">
    <citation type="submission" date="2024-09" db="EMBL/GenBank/DDBJ databases">
        <authorList>
            <person name="Sun Q."/>
            <person name="Mori K."/>
        </authorList>
    </citation>
    <scope>NUCLEOTIDE SEQUENCE [LARGE SCALE GENOMIC DNA]</scope>
    <source>
        <strain evidence="2 3">NCAIM B.02537</strain>
    </source>
</reference>
<accession>A0ABV6PLG4</accession>
<sequence length="118" mass="12269">MPTRIIPALALIVATPVLAAQPLPAATEQTPSADLVESRLRGCLLAGSSATDQPDLRTAVVQVRSFCGSQIARVRDRRIADATRGLSGAQAEAAANRTILALNDEIARAIASITGLKL</sequence>
<comment type="caution">
    <text evidence="2">The sequence shown here is derived from an EMBL/GenBank/DDBJ whole genome shotgun (WGS) entry which is preliminary data.</text>
</comment>
<dbReference type="EMBL" id="JBHLTL010000006">
    <property type="protein sequence ID" value="MFC0589858.1"/>
    <property type="molecule type" value="Genomic_DNA"/>
</dbReference>
<dbReference type="Proteomes" id="UP001589943">
    <property type="component" value="Unassembled WGS sequence"/>
</dbReference>
<keyword evidence="3" id="KW-1185">Reference proteome</keyword>
<organism evidence="2 3">
    <name type="scientific">Novosphingobium aquiterrae</name>
    <dbReference type="NCBI Taxonomy" id="624388"/>
    <lineage>
        <taxon>Bacteria</taxon>
        <taxon>Pseudomonadati</taxon>
        <taxon>Pseudomonadota</taxon>
        <taxon>Alphaproteobacteria</taxon>
        <taxon>Sphingomonadales</taxon>
        <taxon>Sphingomonadaceae</taxon>
        <taxon>Novosphingobium</taxon>
    </lineage>
</organism>
<name>A0ABV6PLG4_9SPHN</name>